<dbReference type="FunFam" id="3.40.190.290:FF:000001">
    <property type="entry name" value="Transcriptional regulator, LysR family"/>
    <property type="match status" value="1"/>
</dbReference>
<dbReference type="InterPro" id="IPR000847">
    <property type="entry name" value="LysR_HTH_N"/>
</dbReference>
<evidence type="ECO:0000256" key="4">
    <source>
        <dbReference type="ARBA" id="ARBA00023163"/>
    </source>
</evidence>
<keyword evidence="4" id="KW-0804">Transcription</keyword>
<dbReference type="Gene3D" id="3.40.190.290">
    <property type="match status" value="1"/>
</dbReference>
<dbReference type="GO" id="GO:0003700">
    <property type="term" value="F:DNA-binding transcription factor activity"/>
    <property type="evidence" value="ECO:0007669"/>
    <property type="project" value="InterPro"/>
</dbReference>
<evidence type="ECO:0000313" key="6">
    <source>
        <dbReference type="EMBL" id="QKJ68126.1"/>
    </source>
</evidence>
<dbReference type="Pfam" id="PF03466">
    <property type="entry name" value="LysR_substrate"/>
    <property type="match status" value="1"/>
</dbReference>
<dbReference type="InterPro" id="IPR058163">
    <property type="entry name" value="LysR-type_TF_proteobact-type"/>
</dbReference>
<sequence length="296" mass="32609">MDRLKAMQVFSCVASTGSFSATADQLDMSRAMVTRYIAELEQWLGARLLQRTTRSVTLTDAGENCLRRSQQMLALMQDIEEESTQHAGELRGQLRLTCSMSFGHAHLAAAIGDFLAQHPALKIDLNVNDMAVNLVESRIDLAIRISLEPDALLIARPLAACESVLVASPRYLAQNGIPNDPEALTLHDCLSYANFGKSIWQFHRGQDQRSVAVRSRFSANEATVLLHAALAGSGIALQPSYLVNPLLASGELHLVLPEWQAPTMTIYALYPSRRHLSPAVRALLDFLVARFHPAPW</sequence>
<dbReference type="CDD" id="cd08422">
    <property type="entry name" value="PBP2_CrgA_like"/>
    <property type="match status" value="1"/>
</dbReference>
<evidence type="ECO:0000256" key="3">
    <source>
        <dbReference type="ARBA" id="ARBA00023125"/>
    </source>
</evidence>
<dbReference type="InterPro" id="IPR036388">
    <property type="entry name" value="WH-like_DNA-bd_sf"/>
</dbReference>
<dbReference type="PROSITE" id="PS50931">
    <property type="entry name" value="HTH_LYSR"/>
    <property type="match status" value="1"/>
</dbReference>
<evidence type="ECO:0000259" key="5">
    <source>
        <dbReference type="PROSITE" id="PS50931"/>
    </source>
</evidence>
<reference evidence="6 7" key="1">
    <citation type="submission" date="2020-05" db="EMBL/GenBank/DDBJ databases">
        <title>Complete genome sequence of Deefgea sp. D17.</title>
        <authorList>
            <person name="Bae J.-W."/>
            <person name="Han J.E."/>
        </authorList>
    </citation>
    <scope>NUCLEOTIDE SEQUENCE [LARGE SCALE GENOMIC DNA]</scope>
    <source>
        <strain evidence="6 7">D17</strain>
    </source>
</reference>
<evidence type="ECO:0000256" key="1">
    <source>
        <dbReference type="ARBA" id="ARBA00009437"/>
    </source>
</evidence>
<dbReference type="Proteomes" id="UP000504844">
    <property type="component" value="Chromosome"/>
</dbReference>
<keyword evidence="3" id="KW-0238">DNA-binding</keyword>
<dbReference type="AlphaFoldDB" id="A0A6M8SWY9"/>
<dbReference type="PANTHER" id="PTHR30537:SF35">
    <property type="entry name" value="TRANSCRIPTIONAL REGULATORY PROTEIN"/>
    <property type="match status" value="1"/>
</dbReference>
<dbReference type="EMBL" id="CP054143">
    <property type="protein sequence ID" value="QKJ68126.1"/>
    <property type="molecule type" value="Genomic_DNA"/>
</dbReference>
<comment type="similarity">
    <text evidence="1">Belongs to the LysR transcriptional regulatory family.</text>
</comment>
<dbReference type="InterPro" id="IPR036390">
    <property type="entry name" value="WH_DNA-bd_sf"/>
</dbReference>
<accession>A0A6M8SWY9</accession>
<protein>
    <submittedName>
        <fullName evidence="6">LysR family transcriptional regulator</fullName>
    </submittedName>
</protein>
<dbReference type="GO" id="GO:0006351">
    <property type="term" value="P:DNA-templated transcription"/>
    <property type="evidence" value="ECO:0007669"/>
    <property type="project" value="TreeGrafter"/>
</dbReference>
<evidence type="ECO:0000313" key="7">
    <source>
        <dbReference type="Proteomes" id="UP000504844"/>
    </source>
</evidence>
<keyword evidence="2" id="KW-0805">Transcription regulation</keyword>
<dbReference type="InterPro" id="IPR005119">
    <property type="entry name" value="LysR_subst-bd"/>
</dbReference>
<evidence type="ECO:0000256" key="2">
    <source>
        <dbReference type="ARBA" id="ARBA00023015"/>
    </source>
</evidence>
<feature type="domain" description="HTH lysR-type" evidence="5">
    <location>
        <begin position="1"/>
        <end position="59"/>
    </location>
</feature>
<organism evidence="6 7">
    <name type="scientific">Deefgea piscis</name>
    <dbReference type="NCBI Taxonomy" id="2739061"/>
    <lineage>
        <taxon>Bacteria</taxon>
        <taxon>Pseudomonadati</taxon>
        <taxon>Pseudomonadota</taxon>
        <taxon>Betaproteobacteria</taxon>
        <taxon>Neisseriales</taxon>
        <taxon>Chitinibacteraceae</taxon>
        <taxon>Deefgea</taxon>
    </lineage>
</organism>
<proteinExistence type="inferred from homology"/>
<dbReference type="FunFam" id="1.10.10.10:FF:000001">
    <property type="entry name" value="LysR family transcriptional regulator"/>
    <property type="match status" value="1"/>
</dbReference>
<dbReference type="SUPFAM" id="SSF46785">
    <property type="entry name" value="Winged helix' DNA-binding domain"/>
    <property type="match status" value="1"/>
</dbReference>
<dbReference type="KEGG" id="dee:HQN60_06540"/>
<dbReference type="GO" id="GO:0043565">
    <property type="term" value="F:sequence-specific DNA binding"/>
    <property type="evidence" value="ECO:0007669"/>
    <property type="project" value="TreeGrafter"/>
</dbReference>
<dbReference type="Pfam" id="PF00126">
    <property type="entry name" value="HTH_1"/>
    <property type="match status" value="1"/>
</dbReference>
<keyword evidence="7" id="KW-1185">Reference proteome</keyword>
<dbReference type="PANTHER" id="PTHR30537">
    <property type="entry name" value="HTH-TYPE TRANSCRIPTIONAL REGULATOR"/>
    <property type="match status" value="1"/>
</dbReference>
<dbReference type="SUPFAM" id="SSF53850">
    <property type="entry name" value="Periplasmic binding protein-like II"/>
    <property type="match status" value="1"/>
</dbReference>
<name>A0A6M8SWY9_9NEIS</name>
<dbReference type="Gene3D" id="1.10.10.10">
    <property type="entry name" value="Winged helix-like DNA-binding domain superfamily/Winged helix DNA-binding domain"/>
    <property type="match status" value="1"/>
</dbReference>
<gene>
    <name evidence="6" type="ORF">HQN60_06540</name>
</gene>